<reference evidence="2 3" key="1">
    <citation type="submission" date="2020-06" db="EMBL/GenBank/DDBJ databases">
        <title>NJ-3-1, isolated from saline soil.</title>
        <authorList>
            <person name="Cui H.L."/>
            <person name="Shi X."/>
        </authorList>
    </citation>
    <scope>NUCLEOTIDE SEQUENCE [LARGE SCALE GENOMIC DNA]</scope>
    <source>
        <strain evidence="2 3">NJ-3-1</strain>
    </source>
</reference>
<name>A0A7D5L9V3_9EURY</name>
<protein>
    <submittedName>
        <fullName evidence="2">DUF3006 domain-containing protein</fullName>
    </submittedName>
</protein>
<keyword evidence="3" id="KW-1185">Reference proteome</keyword>
<organism evidence="2 3">
    <name type="scientific">Halorarum salinum</name>
    <dbReference type="NCBI Taxonomy" id="2743089"/>
    <lineage>
        <taxon>Archaea</taxon>
        <taxon>Methanobacteriati</taxon>
        <taxon>Methanobacteriota</taxon>
        <taxon>Stenosarchaea group</taxon>
        <taxon>Halobacteria</taxon>
        <taxon>Halobacteriales</taxon>
        <taxon>Haloferacaceae</taxon>
        <taxon>Halorarum</taxon>
    </lineage>
</organism>
<gene>
    <name evidence="2" type="ORF">HUG12_04725</name>
</gene>
<dbReference type="InterPro" id="IPR021377">
    <property type="entry name" value="DUF3006"/>
</dbReference>
<evidence type="ECO:0000313" key="3">
    <source>
        <dbReference type="Proteomes" id="UP000509626"/>
    </source>
</evidence>
<sequence length="103" mass="11362">MSETELTATLDRFEELEDGEEMAVLLIESDGEVVDEEVVPSSRLPKEGRQQDAVFTVTVVDGDPEEFTYEPDATAERAASASNRFDRLSTRLSDGDDADEDTT</sequence>
<evidence type="ECO:0000313" key="2">
    <source>
        <dbReference type="EMBL" id="QLG61075.1"/>
    </source>
</evidence>
<dbReference type="EMBL" id="CP058579">
    <property type="protein sequence ID" value="QLG61075.1"/>
    <property type="molecule type" value="Genomic_DNA"/>
</dbReference>
<feature type="region of interest" description="Disordered" evidence="1">
    <location>
        <begin position="64"/>
        <end position="103"/>
    </location>
</feature>
<dbReference type="GeneID" id="56036738"/>
<accession>A0A7D5L9V3</accession>
<proteinExistence type="predicted"/>
<dbReference type="RefSeq" id="WP_179267659.1">
    <property type="nucleotide sequence ID" value="NZ_CP058579.1"/>
</dbReference>
<dbReference type="Proteomes" id="UP000509626">
    <property type="component" value="Chromosome"/>
</dbReference>
<dbReference type="Pfam" id="PF11213">
    <property type="entry name" value="DUF3006"/>
    <property type="match status" value="1"/>
</dbReference>
<dbReference type="OrthoDB" id="299121at2157"/>
<evidence type="ECO:0000256" key="1">
    <source>
        <dbReference type="SAM" id="MobiDB-lite"/>
    </source>
</evidence>
<dbReference type="KEGG" id="halu:HUG12_04725"/>
<dbReference type="AlphaFoldDB" id="A0A7D5L9V3"/>